<accession>A0A0D6JEN9</accession>
<organism evidence="2 3">
    <name type="scientific">Candidatus Filomicrobium marinum</name>
    <dbReference type="NCBI Taxonomy" id="1608628"/>
    <lineage>
        <taxon>Bacteria</taxon>
        <taxon>Pseudomonadati</taxon>
        <taxon>Pseudomonadota</taxon>
        <taxon>Alphaproteobacteria</taxon>
        <taxon>Hyphomicrobiales</taxon>
        <taxon>Hyphomicrobiaceae</taxon>
        <taxon>Filomicrobium</taxon>
    </lineage>
</organism>
<evidence type="ECO:0000256" key="1">
    <source>
        <dbReference type="SAM" id="MobiDB-lite"/>
    </source>
</evidence>
<proteinExistence type="predicted"/>
<dbReference type="KEGG" id="fiy:BN1229_v1_1625"/>
<name>A0A0D6JEN9_9HYPH</name>
<feature type="compositionally biased region" description="Basic and acidic residues" evidence="1">
    <location>
        <begin position="98"/>
        <end position="107"/>
    </location>
</feature>
<gene>
    <name evidence="2" type="ORF">YBN1229_v1_1625</name>
</gene>
<feature type="region of interest" description="Disordered" evidence="1">
    <location>
        <begin position="300"/>
        <end position="319"/>
    </location>
</feature>
<dbReference type="Proteomes" id="UP000033187">
    <property type="component" value="Chromosome 1"/>
</dbReference>
<reference evidence="3" key="1">
    <citation type="submission" date="2015-02" db="EMBL/GenBank/DDBJ databases">
        <authorList>
            <person name="Chooi Y.-H."/>
        </authorList>
    </citation>
    <scope>NUCLEOTIDE SEQUENCE [LARGE SCALE GENOMIC DNA]</scope>
    <source>
        <strain evidence="3">strain Y</strain>
    </source>
</reference>
<evidence type="ECO:0000313" key="3">
    <source>
        <dbReference type="Proteomes" id="UP000033187"/>
    </source>
</evidence>
<evidence type="ECO:0000313" key="2">
    <source>
        <dbReference type="EMBL" id="CPR18250.1"/>
    </source>
</evidence>
<feature type="compositionally biased region" description="Basic and acidic residues" evidence="1">
    <location>
        <begin position="114"/>
        <end position="144"/>
    </location>
</feature>
<dbReference type="EMBL" id="LN829119">
    <property type="protein sequence ID" value="CPR18250.1"/>
    <property type="molecule type" value="Genomic_DNA"/>
</dbReference>
<dbReference type="KEGG" id="fil:BN1229_v1_1622"/>
<keyword evidence="3" id="KW-1185">Reference proteome</keyword>
<feature type="region of interest" description="Disordered" evidence="1">
    <location>
        <begin position="98"/>
        <end position="156"/>
    </location>
</feature>
<sequence length="524" mass="57475">MAEVLSSGIIASEFRRLSGLLGERCRTCRIGFKTMSFIAERIFNGAALAACVSAALTFGFPVQAEDAAHTIANKFAEDTASNEEHAKQKELQRTMAELKKKADEARARANAQRQAEETESRRLYEQELLERAREESEATRRAAAEEGAQAKARAEAQAKAKADEVARVAQEKAAREQKRAAEVEAARRAKEIAQAKARAEAEAKAKADEVARVALEKAAREQKRAAEVEAAHRAKEVAQAKARAETEAKAKADEVARVALEKATRETKRATQAEADRRIREAARWAAEATAKEAEAELAAREPIHANHSSDREAQELAERLREARHKYSALGGPTVQSVPARAKPVTVTPAAIRMETKPSKPTARAEQHVTILLIMDVGKRGWRRLSKTADPMLCLHEHCFLSRGSDLPAEKLSRHAAFGPTVALVKRGVSCRSSPSCIFRDIDLETAEAILQPVDLRVLRHDRRETQLIRADKTCDLIRGELVCGHTVGTTDWRAWIVPESVAKRAGPAALEMALESGLEGLD</sequence>
<dbReference type="AlphaFoldDB" id="A0A0D6JEN9"/>
<protein>
    <submittedName>
        <fullName evidence="2">Uncharacterized protein</fullName>
    </submittedName>
</protein>